<dbReference type="EMBL" id="MCFL01000017">
    <property type="protein sequence ID" value="ORZ36315.1"/>
    <property type="molecule type" value="Genomic_DNA"/>
</dbReference>
<name>A0A1Y2HNZ3_9FUNG</name>
<evidence type="ECO:0000313" key="3">
    <source>
        <dbReference type="Proteomes" id="UP000193411"/>
    </source>
</evidence>
<feature type="compositionally biased region" description="Polar residues" evidence="1">
    <location>
        <begin position="795"/>
        <end position="815"/>
    </location>
</feature>
<feature type="region of interest" description="Disordered" evidence="1">
    <location>
        <begin position="785"/>
        <end position="821"/>
    </location>
</feature>
<dbReference type="AlphaFoldDB" id="A0A1Y2HNZ3"/>
<protein>
    <submittedName>
        <fullName evidence="2">Uncharacterized protein</fullName>
    </submittedName>
</protein>
<comment type="caution">
    <text evidence="2">The sequence shown here is derived from an EMBL/GenBank/DDBJ whole genome shotgun (WGS) entry which is preliminary data.</text>
</comment>
<feature type="region of interest" description="Disordered" evidence="1">
    <location>
        <begin position="308"/>
        <end position="346"/>
    </location>
</feature>
<gene>
    <name evidence="2" type="ORF">BCR44DRAFT_38602</name>
</gene>
<evidence type="ECO:0000313" key="2">
    <source>
        <dbReference type="EMBL" id="ORZ36315.1"/>
    </source>
</evidence>
<sequence>MILRAKAELGRQRERVAWEAEEKSKGKESHQRMIEEMIQATKKRFVENSNLTSAGPKHVHHFHGFFGDIMHIEIVGTSLVIVFTSRGFIGPCSPFTDLSAKDADTRTYPSIEVWRQDTLTSWKLVDYWHLAPYYPRVTVVTPLTPTPGELAHLMQNRIHYLKPPEELAPPKPESVPPSPPPGNDGDAVDEEEEEEEGDDIAPLPTSGLSGRSDMPPPAPSSISAAAAAAFTMSGGGGRRGPAPPPKDELVQMLTSATYDMGGIVAVSDEQAVRRANYFAFLLAWASSRSAASSAASMLGSNLAAAASPAGPAAVPMDGGSKAGSTSKLADMPQPSKPMAVPVQPQSGTQQQVLDRQLYLIGCANGEVSLLELTIDFSALVSSADASTPSASSSPTRPVRFRILDRAMISVAPILHAVYFAPGHHAAVVVHSRDAHGHLIAELVGYAVPRLKPAFRVALADLVDSAREMADDGGGGSAHMQEENDPYTFGGGGWNGGATQAAAQAAALTVPSSAKGSGALGLTALVADNVQLRMYLGVKDLLVQVAFASLPLITEATFFNTEEEAEGGAGKRRASSASSDDGAGKGGRGAGGGGDDEMLELVVVAAHSVRARAADEDDDADVLGSEVGGSITSNTMAGAAGGLGGLAGSVPEELVEISSLCPITSPYTFKPYLLLGCTDASIRCIPVDDPSQEIFYYSSDIALRGVSAPMTVAALCPFRDAQLALAVCVDGTTSVLSIDRRELLNEHRMLMGRGGVRNAASAAAAATTGAVRGSLANATGSKVTVLPPIGAGPEGASTNSSVPSTPGSPNGRSRAQSAAVHTRSGAGMVKRQVYVGEPDQCLYAVAVANEWALVKVTDLVKWLDANPLGSGVGGMGVGTGPPLL</sequence>
<feature type="region of interest" description="Disordered" evidence="1">
    <location>
        <begin position="561"/>
        <end position="593"/>
    </location>
</feature>
<feature type="compositionally biased region" description="Acidic residues" evidence="1">
    <location>
        <begin position="186"/>
        <end position="199"/>
    </location>
</feature>
<feature type="compositionally biased region" description="Gly residues" evidence="1">
    <location>
        <begin position="583"/>
        <end position="592"/>
    </location>
</feature>
<organism evidence="2 3">
    <name type="scientific">Catenaria anguillulae PL171</name>
    <dbReference type="NCBI Taxonomy" id="765915"/>
    <lineage>
        <taxon>Eukaryota</taxon>
        <taxon>Fungi</taxon>
        <taxon>Fungi incertae sedis</taxon>
        <taxon>Blastocladiomycota</taxon>
        <taxon>Blastocladiomycetes</taxon>
        <taxon>Blastocladiales</taxon>
        <taxon>Catenariaceae</taxon>
        <taxon>Catenaria</taxon>
    </lineage>
</organism>
<evidence type="ECO:0000256" key="1">
    <source>
        <dbReference type="SAM" id="MobiDB-lite"/>
    </source>
</evidence>
<reference evidence="2 3" key="1">
    <citation type="submission" date="2016-07" db="EMBL/GenBank/DDBJ databases">
        <title>Pervasive Adenine N6-methylation of Active Genes in Fungi.</title>
        <authorList>
            <consortium name="DOE Joint Genome Institute"/>
            <person name="Mondo S.J."/>
            <person name="Dannebaum R.O."/>
            <person name="Kuo R.C."/>
            <person name="Labutti K."/>
            <person name="Haridas S."/>
            <person name="Kuo A."/>
            <person name="Salamov A."/>
            <person name="Ahrendt S.R."/>
            <person name="Lipzen A."/>
            <person name="Sullivan W."/>
            <person name="Andreopoulos W.B."/>
            <person name="Clum A."/>
            <person name="Lindquist E."/>
            <person name="Daum C."/>
            <person name="Ramamoorthy G.K."/>
            <person name="Gryganskyi A."/>
            <person name="Culley D."/>
            <person name="Magnuson J.K."/>
            <person name="James T.Y."/>
            <person name="O'Malley M.A."/>
            <person name="Stajich J.E."/>
            <person name="Spatafora J.W."/>
            <person name="Visel A."/>
            <person name="Grigoriev I.V."/>
        </authorList>
    </citation>
    <scope>NUCLEOTIDE SEQUENCE [LARGE SCALE GENOMIC DNA]</scope>
    <source>
        <strain evidence="2 3">PL171</strain>
    </source>
</reference>
<keyword evidence="3" id="KW-1185">Reference proteome</keyword>
<dbReference type="OrthoDB" id="5574922at2759"/>
<accession>A0A1Y2HNZ3</accession>
<dbReference type="Proteomes" id="UP000193411">
    <property type="component" value="Unassembled WGS sequence"/>
</dbReference>
<feature type="compositionally biased region" description="Pro residues" evidence="1">
    <location>
        <begin position="166"/>
        <end position="182"/>
    </location>
</feature>
<proteinExistence type="predicted"/>
<feature type="region of interest" description="Disordered" evidence="1">
    <location>
        <begin position="163"/>
        <end position="222"/>
    </location>
</feature>